<keyword evidence="1" id="KW-0812">Transmembrane</keyword>
<sequence length="156" mass="17874">MSPRDALWWMTFLVVGIWMQLLLPGIDALVIGLIIALQEGRLTRLLWLLPTIILLQEGMGTLAFGSTLLWYGATIALFYMGRWLFEVENFVFVFLLSACLGLVHYLISDMMASLQNLELPLRQLMDESILQALFIPPTWRAALELRRRFVPDAHPL</sequence>
<dbReference type="HOGENOM" id="CLU_134930_0_0_7"/>
<evidence type="ECO:0000313" key="3">
    <source>
        <dbReference type="Proteomes" id="UP000009173"/>
    </source>
</evidence>
<gene>
    <name evidence="2" type="ordered locus">Dvul_2186</name>
</gene>
<name>A0A0H3A967_NITV4</name>
<organism evidence="2 3">
    <name type="scientific">Nitratidesulfovibrio vulgaris (strain DP4)</name>
    <name type="common">Desulfovibrio vulgaris</name>
    <dbReference type="NCBI Taxonomy" id="391774"/>
    <lineage>
        <taxon>Bacteria</taxon>
        <taxon>Pseudomonadati</taxon>
        <taxon>Thermodesulfobacteriota</taxon>
        <taxon>Desulfovibrionia</taxon>
        <taxon>Desulfovibrionales</taxon>
        <taxon>Desulfovibrionaceae</taxon>
        <taxon>Nitratidesulfovibrio</taxon>
    </lineage>
</organism>
<dbReference type="RefSeq" id="WP_010938088.1">
    <property type="nucleotide sequence ID" value="NC_008751.1"/>
</dbReference>
<dbReference type="AlphaFoldDB" id="A0A0H3A967"/>
<keyword evidence="1" id="KW-0472">Membrane</keyword>
<reference evidence="3" key="1">
    <citation type="journal article" date="2009" name="Environ. Microbiol.">
        <title>Contribution of mobile genetic elements to Desulfovibrio vulgaris genome plasticity.</title>
        <authorList>
            <person name="Walker C.B."/>
            <person name="Stolyar S."/>
            <person name="Chivian D."/>
            <person name="Pinel N."/>
            <person name="Gabster J.A."/>
            <person name="Dehal P.S."/>
            <person name="He Z."/>
            <person name="Yang Z.K."/>
            <person name="Yen H.C."/>
            <person name="Zhou J."/>
            <person name="Wall J.D."/>
            <person name="Hazen T.C."/>
            <person name="Arkin A.P."/>
            <person name="Stahl D.A."/>
        </authorList>
    </citation>
    <scope>NUCLEOTIDE SEQUENCE [LARGE SCALE GENOMIC DNA]</scope>
    <source>
        <strain evidence="3">DP4</strain>
    </source>
</reference>
<dbReference type="KEGG" id="dvl:Dvul_2186"/>
<feature type="transmembrane region" description="Helical" evidence="1">
    <location>
        <begin position="47"/>
        <end position="70"/>
    </location>
</feature>
<dbReference type="Proteomes" id="UP000009173">
    <property type="component" value="Chromosome"/>
</dbReference>
<feature type="transmembrane region" description="Helical" evidence="1">
    <location>
        <begin position="6"/>
        <end position="35"/>
    </location>
</feature>
<dbReference type="EMBL" id="CP000527">
    <property type="protein sequence ID" value="ABM29202.1"/>
    <property type="molecule type" value="Genomic_DNA"/>
</dbReference>
<feature type="transmembrane region" description="Helical" evidence="1">
    <location>
        <begin position="90"/>
        <end position="107"/>
    </location>
</feature>
<accession>A0A0H3A967</accession>
<evidence type="ECO:0008006" key="4">
    <source>
        <dbReference type="Google" id="ProtNLM"/>
    </source>
</evidence>
<evidence type="ECO:0000256" key="1">
    <source>
        <dbReference type="SAM" id="Phobius"/>
    </source>
</evidence>
<proteinExistence type="predicted"/>
<protein>
    <recommendedName>
        <fullName evidence="4">Rod shape-determining protein MreD</fullName>
    </recommendedName>
</protein>
<evidence type="ECO:0000313" key="2">
    <source>
        <dbReference type="EMBL" id="ABM29202.1"/>
    </source>
</evidence>
<keyword evidence="1" id="KW-1133">Transmembrane helix</keyword>